<comment type="caution">
    <text evidence="3">The sequence shown here is derived from an EMBL/GenBank/DDBJ whole genome shotgun (WGS) entry which is preliminary data.</text>
</comment>
<keyword evidence="4" id="KW-1185">Reference proteome</keyword>
<proteinExistence type="predicted"/>
<dbReference type="PANTHER" id="PTHR31852">
    <property type="entry name" value="LATE EMBRYOGENESIS ABUNDANT (LEA) HYDROXYPROLINE-RICH GLYCOPROTEIN FAMILY"/>
    <property type="match status" value="1"/>
</dbReference>
<dbReference type="OrthoDB" id="1894389at2759"/>
<evidence type="ECO:0000313" key="4">
    <source>
        <dbReference type="Proteomes" id="UP000325081"/>
    </source>
</evidence>
<dbReference type="SUPFAM" id="SSF117070">
    <property type="entry name" value="LEA14-like"/>
    <property type="match status" value="1"/>
</dbReference>
<evidence type="ECO:0000256" key="1">
    <source>
        <dbReference type="SAM" id="MobiDB-lite"/>
    </source>
</evidence>
<feature type="transmembrane region" description="Helical" evidence="2">
    <location>
        <begin position="39"/>
        <end position="61"/>
    </location>
</feature>
<keyword evidence="2" id="KW-1133">Transmembrane helix</keyword>
<evidence type="ECO:0000313" key="3">
    <source>
        <dbReference type="EMBL" id="GER33034.1"/>
    </source>
</evidence>
<feature type="region of interest" description="Disordered" evidence="1">
    <location>
        <begin position="1"/>
        <end position="20"/>
    </location>
</feature>
<protein>
    <submittedName>
        <fullName evidence="3">Late embryogenesis abundant protein</fullName>
    </submittedName>
</protein>
<keyword evidence="2" id="KW-0812">Transmembrane</keyword>
<dbReference type="Proteomes" id="UP000325081">
    <property type="component" value="Unassembled WGS sequence"/>
</dbReference>
<dbReference type="InterPro" id="IPR055301">
    <property type="entry name" value="Lea14-like_2"/>
</dbReference>
<keyword evidence="2" id="KW-0472">Membrane</keyword>
<accession>A0A5A7PJX2</accession>
<organism evidence="3 4">
    <name type="scientific">Striga asiatica</name>
    <name type="common">Asiatic witchweed</name>
    <name type="synonym">Buchnera asiatica</name>
    <dbReference type="NCBI Taxonomy" id="4170"/>
    <lineage>
        <taxon>Eukaryota</taxon>
        <taxon>Viridiplantae</taxon>
        <taxon>Streptophyta</taxon>
        <taxon>Embryophyta</taxon>
        <taxon>Tracheophyta</taxon>
        <taxon>Spermatophyta</taxon>
        <taxon>Magnoliopsida</taxon>
        <taxon>eudicotyledons</taxon>
        <taxon>Gunneridae</taxon>
        <taxon>Pentapetalae</taxon>
        <taxon>asterids</taxon>
        <taxon>lamiids</taxon>
        <taxon>Lamiales</taxon>
        <taxon>Orobanchaceae</taxon>
        <taxon>Buchnereae</taxon>
        <taxon>Striga</taxon>
    </lineage>
</organism>
<dbReference type="EMBL" id="BKCP01004661">
    <property type="protein sequence ID" value="GER33034.1"/>
    <property type="molecule type" value="Genomic_DNA"/>
</dbReference>
<name>A0A5A7PJX2_STRAF</name>
<sequence length="205" mass="22480">MEITDETPINPPITKSQSMSEQELATYHTINQSRSSKCLVYVLFAVVLHSVAFLILGLIFLRVRTPTLRLSTAAVTGLGHGNNSFANATIVVGAHLLNPNFGRFRFRDGHVTLVHENMTIGSGSTGWGSVRGRGRRDLNVTVRVGYNVNNLSNSGNFGIIGVRGIGEVRGEVRMIGRMRRRRSAVVDCTFALNLTTQGIQRLLCQ</sequence>
<evidence type="ECO:0000256" key="2">
    <source>
        <dbReference type="SAM" id="Phobius"/>
    </source>
</evidence>
<dbReference type="AlphaFoldDB" id="A0A5A7PJX2"/>
<reference evidence="4" key="1">
    <citation type="journal article" date="2019" name="Curr. Biol.">
        <title>Genome Sequence of Striga asiatica Provides Insight into the Evolution of Plant Parasitism.</title>
        <authorList>
            <person name="Yoshida S."/>
            <person name="Kim S."/>
            <person name="Wafula E.K."/>
            <person name="Tanskanen J."/>
            <person name="Kim Y.M."/>
            <person name="Honaas L."/>
            <person name="Yang Z."/>
            <person name="Spallek T."/>
            <person name="Conn C.E."/>
            <person name="Ichihashi Y."/>
            <person name="Cheong K."/>
            <person name="Cui S."/>
            <person name="Der J.P."/>
            <person name="Gundlach H."/>
            <person name="Jiao Y."/>
            <person name="Hori C."/>
            <person name="Ishida J.K."/>
            <person name="Kasahara H."/>
            <person name="Kiba T."/>
            <person name="Kim M.S."/>
            <person name="Koo N."/>
            <person name="Laohavisit A."/>
            <person name="Lee Y.H."/>
            <person name="Lumba S."/>
            <person name="McCourt P."/>
            <person name="Mortimer J.C."/>
            <person name="Mutuku J.M."/>
            <person name="Nomura T."/>
            <person name="Sasaki-Sekimoto Y."/>
            <person name="Seto Y."/>
            <person name="Wang Y."/>
            <person name="Wakatake T."/>
            <person name="Sakakibara H."/>
            <person name="Demura T."/>
            <person name="Yamaguchi S."/>
            <person name="Yoneyama K."/>
            <person name="Manabe R.I."/>
            <person name="Nelson D.C."/>
            <person name="Schulman A.H."/>
            <person name="Timko M.P."/>
            <person name="dePamphilis C.W."/>
            <person name="Choi D."/>
            <person name="Shirasu K."/>
        </authorList>
    </citation>
    <scope>NUCLEOTIDE SEQUENCE [LARGE SCALE GENOMIC DNA]</scope>
    <source>
        <strain evidence="4">cv. UVA1</strain>
    </source>
</reference>
<gene>
    <name evidence="3" type="ORF">STAS_09144</name>
</gene>